<name>A0A314LAT2_NICAT</name>
<proteinExistence type="predicted"/>
<gene>
    <name evidence="1" type="ORF">A4A49_21126</name>
</gene>
<sequence length="93" mass="10491">MKTGLRSTIIGSGSSKLHFFLGKKRWAYRMAIVGIVRTGSYADVLDTTLRCKASKRRDIAERESKRSRLQEDRVVLHLGARASMVVVSLDLLR</sequence>
<dbReference type="Proteomes" id="UP000187609">
    <property type="component" value="Unassembled WGS sequence"/>
</dbReference>
<evidence type="ECO:0000313" key="2">
    <source>
        <dbReference type="Proteomes" id="UP000187609"/>
    </source>
</evidence>
<reference evidence="1" key="1">
    <citation type="submission" date="2016-11" db="EMBL/GenBank/DDBJ databases">
        <title>The genome of Nicotiana attenuata.</title>
        <authorList>
            <person name="Xu S."/>
            <person name="Brockmoeller T."/>
            <person name="Gaquerel E."/>
            <person name="Navarro A."/>
            <person name="Kuhl H."/>
            <person name="Gase K."/>
            <person name="Ling Z."/>
            <person name="Zhou W."/>
            <person name="Kreitzer C."/>
            <person name="Stanke M."/>
            <person name="Tang H."/>
            <person name="Lyons E."/>
            <person name="Pandey P."/>
            <person name="Pandey S.P."/>
            <person name="Timmermann B."/>
            <person name="Baldwin I.T."/>
        </authorList>
    </citation>
    <scope>NUCLEOTIDE SEQUENCE [LARGE SCALE GENOMIC DNA]</scope>
    <source>
        <strain evidence="1">UT</strain>
    </source>
</reference>
<comment type="caution">
    <text evidence="1">The sequence shown here is derived from an EMBL/GenBank/DDBJ whole genome shotgun (WGS) entry which is preliminary data.</text>
</comment>
<evidence type="ECO:0000313" key="1">
    <source>
        <dbReference type="EMBL" id="OIT38891.1"/>
    </source>
</evidence>
<organism evidence="1 2">
    <name type="scientific">Nicotiana attenuata</name>
    <name type="common">Coyote tobacco</name>
    <dbReference type="NCBI Taxonomy" id="49451"/>
    <lineage>
        <taxon>Eukaryota</taxon>
        <taxon>Viridiplantae</taxon>
        <taxon>Streptophyta</taxon>
        <taxon>Embryophyta</taxon>
        <taxon>Tracheophyta</taxon>
        <taxon>Spermatophyta</taxon>
        <taxon>Magnoliopsida</taxon>
        <taxon>eudicotyledons</taxon>
        <taxon>Gunneridae</taxon>
        <taxon>Pentapetalae</taxon>
        <taxon>asterids</taxon>
        <taxon>lamiids</taxon>
        <taxon>Solanales</taxon>
        <taxon>Solanaceae</taxon>
        <taxon>Nicotianoideae</taxon>
        <taxon>Nicotianeae</taxon>
        <taxon>Nicotiana</taxon>
    </lineage>
</organism>
<dbReference type="Gramene" id="OIT38891">
    <property type="protein sequence ID" value="OIT38891"/>
    <property type="gene ID" value="A4A49_21126"/>
</dbReference>
<keyword evidence="2" id="KW-1185">Reference proteome</keyword>
<accession>A0A314LAT2</accession>
<dbReference type="EMBL" id="MJEQ01000163">
    <property type="protein sequence ID" value="OIT38891.1"/>
    <property type="molecule type" value="Genomic_DNA"/>
</dbReference>
<dbReference type="AlphaFoldDB" id="A0A314LAT2"/>
<protein>
    <submittedName>
        <fullName evidence="1">Uncharacterized protein</fullName>
    </submittedName>
</protein>